<evidence type="ECO:0000259" key="5">
    <source>
        <dbReference type="PROSITE" id="PS51190"/>
    </source>
</evidence>
<feature type="region of interest" description="Disordered" evidence="2">
    <location>
        <begin position="2057"/>
        <end position="2129"/>
    </location>
</feature>
<feature type="compositionally biased region" description="Low complexity" evidence="2">
    <location>
        <begin position="210"/>
        <end position="227"/>
    </location>
</feature>
<gene>
    <name evidence="6" type="ORF">FA10DRAFT_185972</name>
</gene>
<evidence type="ECO:0000256" key="2">
    <source>
        <dbReference type="SAM" id="MobiDB-lite"/>
    </source>
</evidence>
<feature type="domain" description="PI3K/PI4K catalytic" evidence="3">
    <location>
        <begin position="3664"/>
        <end position="4000"/>
    </location>
</feature>
<dbReference type="OrthoDB" id="5570127at2759"/>
<dbReference type="InterPro" id="IPR016024">
    <property type="entry name" value="ARM-type_fold"/>
</dbReference>
<dbReference type="InParanoid" id="A0A316YD79"/>
<dbReference type="InterPro" id="IPR011009">
    <property type="entry name" value="Kinase-like_dom_sf"/>
</dbReference>
<dbReference type="InterPro" id="IPR046805">
    <property type="entry name" value="Tra1_ring"/>
</dbReference>
<evidence type="ECO:0008006" key="8">
    <source>
        <dbReference type="Google" id="ProtNLM"/>
    </source>
</evidence>
<dbReference type="InterPro" id="IPR000403">
    <property type="entry name" value="PI3/4_kinase_cat_dom"/>
</dbReference>
<dbReference type="InterPro" id="IPR003151">
    <property type="entry name" value="PIK-rel_kinase_FAT"/>
</dbReference>
<evidence type="ECO:0000259" key="3">
    <source>
        <dbReference type="PROSITE" id="PS50290"/>
    </source>
</evidence>
<dbReference type="Pfam" id="PF20206">
    <property type="entry name" value="Tra1_ring"/>
    <property type="match status" value="1"/>
</dbReference>
<comment type="similarity">
    <text evidence="1">Belongs to the PI3/PI4-kinase family. TRA1 subfamily.</text>
</comment>
<feature type="region of interest" description="Disordered" evidence="2">
    <location>
        <begin position="1"/>
        <end position="35"/>
    </location>
</feature>
<evidence type="ECO:0000256" key="1">
    <source>
        <dbReference type="ARBA" id="ARBA00007234"/>
    </source>
</evidence>
<dbReference type="InterPro" id="IPR050517">
    <property type="entry name" value="DDR_Repair_Kinase"/>
</dbReference>
<dbReference type="GO" id="GO:0006355">
    <property type="term" value="P:regulation of DNA-templated transcription"/>
    <property type="evidence" value="ECO:0007669"/>
    <property type="project" value="TreeGrafter"/>
</dbReference>
<dbReference type="GO" id="GO:0005634">
    <property type="term" value="C:nucleus"/>
    <property type="evidence" value="ECO:0007669"/>
    <property type="project" value="TreeGrafter"/>
</dbReference>
<accession>A0A316YD79</accession>
<name>A0A316YD79_9BASI</name>
<feature type="compositionally biased region" description="Basic and acidic residues" evidence="2">
    <location>
        <begin position="3306"/>
        <end position="3384"/>
    </location>
</feature>
<dbReference type="InterPro" id="IPR014009">
    <property type="entry name" value="PIK_FAT"/>
</dbReference>
<feature type="compositionally biased region" description="Low complexity" evidence="2">
    <location>
        <begin position="7"/>
        <end position="17"/>
    </location>
</feature>
<feature type="region of interest" description="Disordered" evidence="2">
    <location>
        <begin position="199"/>
        <end position="235"/>
    </location>
</feature>
<feature type="region of interest" description="Disordered" evidence="2">
    <location>
        <begin position="1790"/>
        <end position="1821"/>
    </location>
</feature>
<feature type="region of interest" description="Disordered" evidence="2">
    <location>
        <begin position="3279"/>
        <end position="3485"/>
    </location>
</feature>
<dbReference type="SUPFAM" id="SSF56112">
    <property type="entry name" value="Protein kinase-like (PK-like)"/>
    <property type="match status" value="1"/>
</dbReference>
<dbReference type="GO" id="GO:0006281">
    <property type="term" value="P:DNA repair"/>
    <property type="evidence" value="ECO:0007669"/>
    <property type="project" value="TreeGrafter"/>
</dbReference>
<dbReference type="RefSeq" id="XP_025374664.1">
    <property type="nucleotide sequence ID" value="XM_025518340.1"/>
</dbReference>
<dbReference type="PROSITE" id="PS51189">
    <property type="entry name" value="FAT"/>
    <property type="match status" value="1"/>
</dbReference>
<dbReference type="GeneID" id="37040256"/>
<dbReference type="Pfam" id="PF20175">
    <property type="entry name" value="Tra1_central"/>
    <property type="match status" value="1"/>
</dbReference>
<feature type="compositionally biased region" description="Basic and acidic residues" evidence="2">
    <location>
        <begin position="2059"/>
        <end position="2073"/>
    </location>
</feature>
<evidence type="ECO:0000259" key="4">
    <source>
        <dbReference type="PROSITE" id="PS51189"/>
    </source>
</evidence>
<dbReference type="EMBL" id="KZ819640">
    <property type="protein sequence ID" value="PWN87466.1"/>
    <property type="molecule type" value="Genomic_DNA"/>
</dbReference>
<dbReference type="SUPFAM" id="SSF48371">
    <property type="entry name" value="ARM repeat"/>
    <property type="match status" value="3"/>
</dbReference>
<feature type="compositionally biased region" description="Basic and acidic residues" evidence="2">
    <location>
        <begin position="1793"/>
        <end position="1821"/>
    </location>
</feature>
<evidence type="ECO:0000313" key="6">
    <source>
        <dbReference type="EMBL" id="PWN87466.1"/>
    </source>
</evidence>
<sequence>MATGDEAGPSSAPAPAGGSSGAGTGSAQPPKQSLPDLEAVAVRLVDDKLDMSARMGAAIEFKDLLEVYHNGNYPHYVKHILPASLQALSTIPCSVQTDAPAQRTRIAILENMHRLPQLEVARAQAKDMMRAMMTVIREDNEENAVIAIKIVIDLNRHLKAELESEVSAFLSLVGDLYKNFKNTVAKAFESEASQLAATGKPNATGDGVLEAPSPAAESQAASMAGSEAGLGGGNAPPKTLPKSFSSFKVLTECPIATVFILQTYKSNAQQAIAQFLPLTIQDCLQQQAQPQKEAHEAAKAKGEIFVGVAPGIKNRALYTEMVVAQVKTMSFLAYVLKGTQTTMRPFSHLVPGLAIRLLQDCPPEASTSRKELLVAIRHIFTTELRVNFVGQIDTLLDQRVLLGTGITTRETLRPLAISMLADLVHHIRNDLTWPQIVLTVHRHCQMLHDPTLAPSIMTMCCKLLLNLVDTIATRHAEGAPDLLRAIFDTLVEKLGGLPRLREDLESSRRQKLQQQQDDNKEPPIVDAVTIEKAKPVQANIMLPDYADALKDSRFLFRNILVGLKSLIIKLKNVSAPEPDSAIMGRLFVDGIKCWTLYDQADVMPDKEGMEIFTNTFIELEPQTFHEVFTTHMPFLFERMLASPMLLGIPQSLLSNENVSKRFVAILFRFLVDRLAELGDADKKHASVSLRLFKMAFMAVTIFPEVNEVVLQPHLSHLIMTSMKLASKASEPANYFLLLRALFRSIGGGRFELLYKDVLPLLPVLLENLNDLLNAAEPSRRELFVDLCLTVPVRLSVLLPYLGFLMRPLVLALQSSTDLVSQGLRTLELCIDNLTQEFLDPIMAPYAYDIMSALWKHLQPLPHNHQHSHTTMRILGKMGGRNRRLLQKAPRLEYHQPDPNARYPHGVNGQPLGANPVDQRQPTFAVHFDGSSKPQSMSLLPVTELALANVRRGPDAYHRMHAFELLRHAAVLFLDGTLSDSGRERDGNFERVVKGLFDATRVEDKELAEEATTFLKGFSRHVVALEAKRENTYLQFSQLTLAFFDGVVSALGAQENEPGDVEAIVELVRELVTHEFHQVCSAAKPELFAALIHSLASKHCNLCYDQLWQRKTGGWMGIDMLARRCDLGRTWIRDHQLEIVRALLYMLKDMPTDPPRNVDAVAETLIFVLRTVNGPEKTAAPQPSADEDASTSKEGKDDEASTKDGGKGKEGEEPPSTTKASDDKVVLERQFSFLVGVLLSELSSSNSHVRTTARRSFELLAELKGVGVTDILLPVKDRLLTPIFTKPLRALPFGMQIGHIDAITFCLELRPPLPDFNEELFRVLTEALALADADDQALIGRSTTSQYKNMIAVTQLRVVAIKLLASAMACSEFDSLGARLGQMRMRIISVYFKSLYSRSEVVIDTAYACLKETLQGQAKLPKDVLQSGLRPILMTLADAGRLTVPGLDGLARLLELLTSYFKVEIGTKLLAHMQQIAQPLVVERASRGGLDGPIYAEAHHLLQPRQPRESEPVETLAAIVRVFHLLPPAASNFMDQLVVQVCEIETMLKRTGPTPFTKPIAQYLDKNPKQAADLFFEHHLDDHRYVRMLRLVIGSDYSSNLRGHITEQRAQLLVPLFSGEMPAGDADAGENKTDEAGQIQSRSRKALSGLLIVRELERKEPGWLKENSDVVEALLHFWKSPLLKERRVAEAGPRENRASVQVVDLLCDYLTKEPGRADIYYAIVETFTHPSSVDLTPVVRFIYDHLAIKGTVELKRDVLRRFVDVFENSDASQQYKAECLRVLVNPILVATPRPSDDKSDKEAKRRDEKEADREGTVEEEEKKQEPLLDADLLGVIIKRIWKVFSLPKPPLHLCSDDLVRVELLHMSTMILEHGAQLLRDPSKSNDSDSPRKDAIKFGWANLKAEDVTVKNSAYIFIARFLDLFESPSKIVAQVYLGLLRSHQPEGRVMVRKALDILVPALPKRMPSEPGKAPDWAKATKRQLMQEGHNLPQLFGIMQLLVRHGDLFYPTRELFLPHIGSSVGKLGLSGTSNSETRLLAVDLVELVLGWEKKRMAAQQTEEEKKKKAKDAHVDGDGDTEMNDGAGEQSTGMTTRKRAGESESTSRTKKARLDRGGSTASTGPSQAAAERAEKAAAAENAYVVPSTVREPILVFLLRFVSLSTEPVSRGVVNKAYNLLKDLLVTPGWSEMPIKLAIFQRPLTTTEVKESNLVVITNSLQTLKLVIKDKSSSWFLAHLPQLHKLLEKNASCDEPIVLEHCRAILDRIFEVLPEPVPSEEDAEGEEDADADADGELETGDATAAAAAAANKPAKTASANGKGPNGTVSGPDEEAASFRNFVENIITEGLRNSSNLYGAFIVLGSWAKAKPDVIDTHLQALTKALTKLTKEHLGPSNQDGGLKLLLMVLDLLKARISNLGEQRRWFLSAVVQLIERSTSLDLCRYLLSTMSKWILDQDEQFPTVKEKAGILIKMMTYEAKDEQLLRDFLDLIHSIYTTPAFARTELTVRLENAFLLGCRNRDPVVRQRFIDIFDRTLVRNLSGRMQYLLGTQTWDFLADSYWIQQVLDLLMGSIEGDRPLLGAGSRPASSTKQGDPDFARIVKGLTTGNLVSSVRKLLYTSPEATRRIWSTFFGAAWRSMVRKQQEDTSKALIGVLTRDFHLRQVAKRPNVVQTLLEGALKAKPHVELPPHVVKYLGKTFDAWYTALELLQDMLGSLPREDDATREAVQDALGELLAELSEDDVFYGLWRRRCVYAESNAAISYEQSGMWGQAQIMYELAQVKARSGQSLTFTEAEYGLWEDHWVLCAQKLQQWDILTDLAKLEGNNDLLLECAWRLSDWVAERDILEQALESLSTTSTPRRRVFAAYMALLKSQSAYPSGGGAGGGGLQQQQQYQNEFARICDEAIQLTLSKWHSLPELVTQAHVPLLQIFQQFVELQEASQIFASLAVTNATNLDQRSTELKTLMQTWRERLPNLWDDINAWSDLVAWRQHVFGAVNKAYLPLVAQMQQQQQQQNGQGANSSTNSYAYRGYHETAWIINRFAHVARKHYLSEVCIGSLTKIYTLPNIEIQEAFLKLREQAKCHYQNPNELAQGLDVINNTNLMFFAAPQKAEFFTLKGMFMAKLGLSEEANRAFATAIQMDLNLAKAWTEWGRFNDRIFRDKPTEIVSASSAVSCYLQAAGLYKSAKVRKVLVRVLWLLSCDDSKGTVAGSFEGFRGEAPIWYWITYIPQLLQSLAQKEAKYARRLLMQIAKMYPQSLYFSLRTSREDYLVMKRNALMASQRLQQRQQQQQQAAQAQAQAQAQAGQSDKAGEEGNAKEEDGKKDDVGGEGKDAKATSTEEKKDEPEKKEGDVEMKDAQAETKADEKKDEAVSEKAKGDEQPAGEKPESTPAADPTPAPTTTAPATSSTPASASIPTPITAPASASTATAVANSAPTASPASSAQQQGQQQGQPQGQQQGQQQNQQQQQQRGTPSQQPMSGGQIPFMNLPPGARPAWEYVEEILNILKTAFPLLALTMENMADQIQQRFKPTNDEDIYRLTNALLNDALQQYIQRAVIANDNGQLPQLSMANVARFAENLPPGPLKSSFEEDFVSSKPTLREYVSKLQRWRDQYELVLERKPTRLHLEHCSHYLVEFQHQRFDDVEVPGQYLKLEDNNADFVKIARFLPTYDVVRSAGVCTRRLSILSSKGSVHMFSVQLPSGRYCRREERLSMLFRTLNRVLERRKETRRRGLVFTTPAMVPLGPQLRLIETNPSIVSMQDIYEQHCQDIGIGKDDPIIAWVEKLRSTLAASEGNTGMVEMSNLRMELLDEISTKMVPDTVLSDYFTRSMTSASDLWLLRKHFALQMASTMFITYIFFVSARLPSRILISRDSGQVSMTDVIPTFHPTSPTFKSPDATPFRLTPNIQHFIGPIGVEGILTSSLVAIGRVLSEPDHDLEEQLSIYVRDEVLFWIQTAQRQQQQQQQAQGGAAAAAATAAMLNPLTEAPREIVMSNISEVVKRARLMSCKHELDKSQPNTTMPVSQVVIDLINSSSSPSKLALQDVSWMPFL</sequence>
<protein>
    <recommendedName>
        <fullName evidence="8">Non-specific serine/threonine protein kinase</fullName>
    </recommendedName>
</protein>
<dbReference type="Proteomes" id="UP000245768">
    <property type="component" value="Unassembled WGS sequence"/>
</dbReference>
<dbReference type="PROSITE" id="PS50290">
    <property type="entry name" value="PI3_4_KINASE_3"/>
    <property type="match status" value="1"/>
</dbReference>
<organism evidence="6 7">
    <name type="scientific">Acaromyces ingoldii</name>
    <dbReference type="NCBI Taxonomy" id="215250"/>
    <lineage>
        <taxon>Eukaryota</taxon>
        <taxon>Fungi</taxon>
        <taxon>Dikarya</taxon>
        <taxon>Basidiomycota</taxon>
        <taxon>Ustilaginomycotina</taxon>
        <taxon>Exobasidiomycetes</taxon>
        <taxon>Exobasidiales</taxon>
        <taxon>Cryptobasidiaceae</taxon>
        <taxon>Acaromyces</taxon>
    </lineage>
</organism>
<keyword evidence="7" id="KW-1185">Reference proteome</keyword>
<feature type="compositionally biased region" description="Low complexity" evidence="2">
    <location>
        <begin position="3385"/>
        <end position="3474"/>
    </location>
</feature>
<dbReference type="GO" id="GO:0000124">
    <property type="term" value="C:SAGA complex"/>
    <property type="evidence" value="ECO:0007669"/>
    <property type="project" value="TreeGrafter"/>
</dbReference>
<reference evidence="6" key="1">
    <citation type="journal article" date="2018" name="Mol. Biol. Evol.">
        <title>Broad Genomic Sampling Reveals a Smut Pathogenic Ancestry of the Fungal Clade Ustilaginomycotina.</title>
        <authorList>
            <person name="Kijpornyongpan T."/>
            <person name="Mondo S.J."/>
            <person name="Barry K."/>
            <person name="Sandor L."/>
            <person name="Lee J."/>
            <person name="Lipzen A."/>
            <person name="Pangilinan J."/>
            <person name="LaButti K."/>
            <person name="Hainaut M."/>
            <person name="Henrissat B."/>
            <person name="Grigoriev I.V."/>
            <person name="Spatafora J.W."/>
            <person name="Aime M.C."/>
        </authorList>
    </citation>
    <scope>NUCLEOTIDE SEQUENCE [LARGE SCALE GENOMIC DNA]</scope>
    <source>
        <strain evidence="6">MCA 4198</strain>
    </source>
</reference>
<dbReference type="InterPro" id="IPR003152">
    <property type="entry name" value="FATC_dom"/>
</dbReference>
<dbReference type="PANTHER" id="PTHR11139">
    <property type="entry name" value="ATAXIA TELANGIECTASIA MUTATED ATM -RELATED"/>
    <property type="match status" value="1"/>
</dbReference>
<feature type="compositionally biased region" description="Basic and acidic residues" evidence="2">
    <location>
        <begin position="1189"/>
        <end position="1211"/>
    </location>
</feature>
<dbReference type="Pfam" id="PF02259">
    <property type="entry name" value="FAT"/>
    <property type="match status" value="1"/>
</dbReference>
<dbReference type="Pfam" id="PF00454">
    <property type="entry name" value="PI3_PI4_kinase"/>
    <property type="match status" value="1"/>
</dbReference>
<dbReference type="Gene3D" id="1.10.1070.11">
    <property type="entry name" value="Phosphatidylinositol 3-/4-kinase, catalytic domain"/>
    <property type="match status" value="1"/>
</dbReference>
<dbReference type="InterPro" id="IPR046807">
    <property type="entry name" value="Tra1_central"/>
</dbReference>
<feature type="domain" description="FATC" evidence="5">
    <location>
        <begin position="4015"/>
        <end position="4047"/>
    </location>
</feature>
<feature type="compositionally biased region" description="Basic and acidic residues" evidence="2">
    <location>
        <begin position="2095"/>
        <end position="2112"/>
    </location>
</feature>
<evidence type="ECO:0000313" key="7">
    <source>
        <dbReference type="Proteomes" id="UP000245768"/>
    </source>
</evidence>
<dbReference type="GO" id="GO:0035267">
    <property type="term" value="C:NuA4 histone acetyltransferase complex"/>
    <property type="evidence" value="ECO:0007669"/>
    <property type="project" value="TreeGrafter"/>
</dbReference>
<proteinExistence type="inferred from homology"/>
<dbReference type="PROSITE" id="PS51190">
    <property type="entry name" value="FATC"/>
    <property type="match status" value="1"/>
</dbReference>
<feature type="region of interest" description="Disordered" evidence="2">
    <location>
        <begin position="2298"/>
        <end position="2327"/>
    </location>
</feature>
<feature type="domain" description="FAT" evidence="4">
    <location>
        <begin position="2687"/>
        <end position="3265"/>
    </location>
</feature>
<feature type="compositionally biased region" description="Low complexity" evidence="2">
    <location>
        <begin position="3281"/>
        <end position="3303"/>
    </location>
</feature>
<dbReference type="SMART" id="SM00146">
    <property type="entry name" value="PI3Kc"/>
    <property type="match status" value="1"/>
</dbReference>
<feature type="compositionally biased region" description="Low complexity" evidence="2">
    <location>
        <begin position="2298"/>
        <end position="2315"/>
    </location>
</feature>
<dbReference type="FunCoup" id="A0A316YD79">
    <property type="interactions" value="617"/>
</dbReference>
<dbReference type="InterPro" id="IPR036940">
    <property type="entry name" value="PI3/4_kinase_cat_sf"/>
</dbReference>
<dbReference type="CDD" id="cd05163">
    <property type="entry name" value="PIKK_TRRAP"/>
    <property type="match status" value="1"/>
</dbReference>
<dbReference type="PANTHER" id="PTHR11139:SF1">
    <property type="entry name" value="TRANSFORMATION_TRANSCRIPTION DOMAIN-ASSOCIATED PROTEIN"/>
    <property type="match status" value="1"/>
</dbReference>
<dbReference type="STRING" id="215250.A0A316YD79"/>
<feature type="region of interest" description="Disordered" evidence="2">
    <location>
        <begin position="1175"/>
        <end position="1221"/>
    </location>
</feature>